<sequence length="360" mass="40092">MGEIYLKKQLALIFQTATVFVGTIVGAGLASGQEITQFFTTYGYKSFIGLLICAIFYIFVSSMIVSISLRYNLNSYTELINLVSPGFLGKITDILTSFFLLAGSAIILAGGGALLKQYFGIPRYVGIVLMATVSLITLLRDTKGLIAINSFIVPSLSTIIIAVFTLYLIYHRDNMSLEFMKTVPMHKNIIIPYQWIISSFLYAGFNMLSCSGVLVPVSKEMKNKSMIIIGLILGSLLLTLLGFLINSMLLVNIPNIFKYEIPLLHVASKFGPLMQVLLLLVIWCEMFSTEVSDIYSVGKTLEKKFNIPYKKAVVIILLIALPVSQIGFKNLITYLYPGFGIISLIFVVQTFIFYIKKCRK</sequence>
<keyword evidence="1" id="KW-0812">Transmembrane</keyword>
<keyword evidence="1" id="KW-0472">Membrane</keyword>
<evidence type="ECO:0000313" key="3">
    <source>
        <dbReference type="Proteomes" id="UP000627166"/>
    </source>
</evidence>
<dbReference type="PANTHER" id="PTHR37814:SF1">
    <property type="entry name" value="MEMBRANE PROTEIN"/>
    <property type="match status" value="1"/>
</dbReference>
<dbReference type="RefSeq" id="WP_191741015.1">
    <property type="nucleotide sequence ID" value="NZ_JACSQB010000110.1"/>
</dbReference>
<organism evidence="2 3">
    <name type="scientific">Clostridium faecium</name>
    <dbReference type="NCBI Taxonomy" id="2762223"/>
    <lineage>
        <taxon>Bacteria</taxon>
        <taxon>Bacillati</taxon>
        <taxon>Bacillota</taxon>
        <taxon>Clostridia</taxon>
        <taxon>Eubacteriales</taxon>
        <taxon>Clostridiaceae</taxon>
        <taxon>Clostridium</taxon>
    </lineage>
</organism>
<feature type="transmembrane region" description="Helical" evidence="1">
    <location>
        <begin position="151"/>
        <end position="170"/>
    </location>
</feature>
<evidence type="ECO:0000313" key="2">
    <source>
        <dbReference type="EMBL" id="MBD8048032.1"/>
    </source>
</evidence>
<feature type="transmembrane region" description="Helical" evidence="1">
    <location>
        <begin position="190"/>
        <end position="215"/>
    </location>
</feature>
<feature type="transmembrane region" description="Helical" evidence="1">
    <location>
        <begin position="227"/>
        <end position="250"/>
    </location>
</feature>
<dbReference type="InterPro" id="IPR038728">
    <property type="entry name" value="YkvI-like"/>
</dbReference>
<proteinExistence type="predicted"/>
<gene>
    <name evidence="2" type="ORF">H9637_13480</name>
</gene>
<evidence type="ECO:0000256" key="1">
    <source>
        <dbReference type="SAM" id="Phobius"/>
    </source>
</evidence>
<keyword evidence="1" id="KW-1133">Transmembrane helix</keyword>
<accession>A0ABR8YUU1</accession>
<feature type="transmembrane region" description="Helical" evidence="1">
    <location>
        <begin position="94"/>
        <end position="115"/>
    </location>
</feature>
<protein>
    <submittedName>
        <fullName evidence="2">Transporter</fullName>
    </submittedName>
</protein>
<feature type="transmembrane region" description="Helical" evidence="1">
    <location>
        <begin position="334"/>
        <end position="355"/>
    </location>
</feature>
<dbReference type="PANTHER" id="PTHR37814">
    <property type="entry name" value="CONSERVED MEMBRANE PROTEIN"/>
    <property type="match status" value="1"/>
</dbReference>
<feature type="transmembrane region" description="Helical" evidence="1">
    <location>
        <begin position="270"/>
        <end position="288"/>
    </location>
</feature>
<keyword evidence="3" id="KW-1185">Reference proteome</keyword>
<feature type="transmembrane region" description="Helical" evidence="1">
    <location>
        <begin position="309"/>
        <end position="328"/>
    </location>
</feature>
<feature type="transmembrane region" description="Helical" evidence="1">
    <location>
        <begin position="121"/>
        <end position="139"/>
    </location>
</feature>
<reference evidence="2 3" key="1">
    <citation type="submission" date="2020-08" db="EMBL/GenBank/DDBJ databases">
        <title>A Genomic Blueprint of the Chicken Gut Microbiome.</title>
        <authorList>
            <person name="Gilroy R."/>
            <person name="Ravi A."/>
            <person name="Getino M."/>
            <person name="Pursley I."/>
            <person name="Horton D.L."/>
            <person name="Alikhan N.-F."/>
            <person name="Baker D."/>
            <person name="Gharbi K."/>
            <person name="Hall N."/>
            <person name="Watson M."/>
            <person name="Adriaenssens E.M."/>
            <person name="Foster-Nyarko E."/>
            <person name="Jarju S."/>
            <person name="Secka A."/>
            <person name="Antonio M."/>
            <person name="Oren A."/>
            <person name="Chaudhuri R."/>
            <person name="La Ragione R.M."/>
            <person name="Hildebrand F."/>
            <person name="Pallen M.J."/>
        </authorList>
    </citation>
    <scope>NUCLEOTIDE SEQUENCE [LARGE SCALE GENOMIC DNA]</scope>
    <source>
        <strain evidence="2 3">N37</strain>
    </source>
</reference>
<name>A0ABR8YUU1_9CLOT</name>
<feature type="transmembrane region" description="Helical" evidence="1">
    <location>
        <begin position="48"/>
        <end position="73"/>
    </location>
</feature>
<dbReference type="EMBL" id="JACSQB010000110">
    <property type="protein sequence ID" value="MBD8048032.1"/>
    <property type="molecule type" value="Genomic_DNA"/>
</dbReference>
<dbReference type="Proteomes" id="UP000627166">
    <property type="component" value="Unassembled WGS sequence"/>
</dbReference>
<comment type="caution">
    <text evidence="2">The sequence shown here is derived from an EMBL/GenBank/DDBJ whole genome shotgun (WGS) entry which is preliminary data.</text>
</comment>